<dbReference type="Proteomes" id="UP001218188">
    <property type="component" value="Unassembled WGS sequence"/>
</dbReference>
<protein>
    <recommendedName>
        <fullName evidence="8">Pentatricopeptide repeat-containing protein</fullName>
    </recommendedName>
</protein>
<keyword evidence="7" id="KW-1185">Reference proteome</keyword>
<dbReference type="Pfam" id="PF13812">
    <property type="entry name" value="PPR_3"/>
    <property type="match status" value="1"/>
</dbReference>
<accession>A0AAD6XJY1</accession>
<keyword evidence="2" id="KW-0677">Repeat</keyword>
<evidence type="ECO:0008006" key="8">
    <source>
        <dbReference type="Google" id="ProtNLM"/>
    </source>
</evidence>
<sequence>MIRASSLGTVLYPARFARQTLLKSRWTKARTLSSLPDGGGFPHENSMSDDTSNVEKPSTSSGESLGAIRRRAHPAGHAPKPAGFQLPDPAPVRPVPRHFVRRTNQAYPAGRSWRKLPLPVIHPKVIKYGQTFLAGRGEAPFYDDAFDDLDLARLFDGERLIQQNVDRVAWRRDLLRVLGNTQSHVQGWMAYQALRSVPFTIPHRHLKRLVRLISRETTKTHTLFRRLLSVLTLIHESGWQVGLYQWNALIDNAGKGSRKTRADDFKLAFDMFTDMVSSKTPGHALTDEEGGYSFEPAVTENPLPDIVSYTTLINHAANARNKGSLGQSTSLLTASRIPPNRITHLVLLKYYSNAKDLDGVRASLLRIRQLGFDLGLDGLNACIWAFSHHHRLDVAMSIYRILRHNQVPETHVGVNDVYSVKRALLQEGIEINVNIIPNAITYTTIIQVMAYHGHLQAALSAFRDMLSSDNIEIGASMYRDEHGKLKPSSYSPTLPIFRALFLGFHRHGVPPGPPTRTKDSRPAKSQPWVLETLSALFEVFLALPEYIQPSTSTIYWALVAFDKTSGRDQDLLRTVWTRIESHFVAANWGSEGHRLQRIRETLFDPSSPKFNSRRSRH</sequence>
<reference evidence="6" key="1">
    <citation type="submission" date="2023-03" db="EMBL/GenBank/DDBJ databases">
        <title>Massive genome expansion in bonnet fungi (Mycena s.s.) driven by repeated elements and novel gene families across ecological guilds.</title>
        <authorList>
            <consortium name="Lawrence Berkeley National Laboratory"/>
            <person name="Harder C.B."/>
            <person name="Miyauchi S."/>
            <person name="Viragh M."/>
            <person name="Kuo A."/>
            <person name="Thoen E."/>
            <person name="Andreopoulos B."/>
            <person name="Lu D."/>
            <person name="Skrede I."/>
            <person name="Drula E."/>
            <person name="Henrissat B."/>
            <person name="Morin E."/>
            <person name="Kohler A."/>
            <person name="Barry K."/>
            <person name="LaButti K."/>
            <person name="Morin E."/>
            <person name="Salamov A."/>
            <person name="Lipzen A."/>
            <person name="Mereny Z."/>
            <person name="Hegedus B."/>
            <person name="Baldrian P."/>
            <person name="Stursova M."/>
            <person name="Weitz H."/>
            <person name="Taylor A."/>
            <person name="Grigoriev I.V."/>
            <person name="Nagy L.G."/>
            <person name="Martin F."/>
            <person name="Kauserud H."/>
        </authorList>
    </citation>
    <scope>NUCLEOTIDE SEQUENCE</scope>
    <source>
        <strain evidence="6">CBHHK200</strain>
    </source>
</reference>
<feature type="region of interest" description="Disordered" evidence="5">
    <location>
        <begin position="73"/>
        <end position="92"/>
    </location>
</feature>
<evidence type="ECO:0000256" key="4">
    <source>
        <dbReference type="ARBA" id="ARBA00044511"/>
    </source>
</evidence>
<dbReference type="AlphaFoldDB" id="A0AAD6XJY1"/>
<feature type="region of interest" description="Disordered" evidence="5">
    <location>
        <begin position="32"/>
        <end position="63"/>
    </location>
</feature>
<evidence type="ECO:0000313" key="7">
    <source>
        <dbReference type="Proteomes" id="UP001218188"/>
    </source>
</evidence>
<organism evidence="6 7">
    <name type="scientific">Mycena alexandri</name>
    <dbReference type="NCBI Taxonomy" id="1745969"/>
    <lineage>
        <taxon>Eukaryota</taxon>
        <taxon>Fungi</taxon>
        <taxon>Dikarya</taxon>
        <taxon>Basidiomycota</taxon>
        <taxon>Agaricomycotina</taxon>
        <taxon>Agaricomycetes</taxon>
        <taxon>Agaricomycetidae</taxon>
        <taxon>Agaricales</taxon>
        <taxon>Marasmiineae</taxon>
        <taxon>Mycenaceae</taxon>
        <taxon>Mycena</taxon>
    </lineage>
</organism>
<evidence type="ECO:0000256" key="1">
    <source>
        <dbReference type="ARBA" id="ARBA00006192"/>
    </source>
</evidence>
<comment type="caution">
    <text evidence="6">The sequence shown here is derived from an EMBL/GenBank/DDBJ whole genome shotgun (WGS) entry which is preliminary data.</text>
</comment>
<gene>
    <name evidence="6" type="ORF">C8F04DRAFT_18210</name>
</gene>
<evidence type="ECO:0000256" key="3">
    <source>
        <dbReference type="ARBA" id="ARBA00044493"/>
    </source>
</evidence>
<comment type="similarity">
    <text evidence="1">Belongs to the CCM1 family.</text>
</comment>
<comment type="function">
    <text evidence="3">Regulates mitochondrial small subunit maturation by controlling 15S rRNA 5'-end processing. Localizes to the 5' precursor of the 15S rRNA in a position that is subsequently occupied by mS47 in the mature yeast mtSSU. Uses structure and sequence-specific RNA recognition, binding to a single-stranded region of the precursor and specifically recognizing bases -6 to -1. The exchange of Ccm1 for mS47 is coupled to the irreversible removal of precursor rRNA that is accompanied by conformational changes of the mitoribosomal proteins uS5m and mS26. These conformational changes signal completion of 5'-end rRNA processing through protection of the mature 5'-end of the 15S rRNA and stabilization of mS47. The removal of the 5' precursor together with the dissociation of Ccm1 may be catalyzed by the 5'-3' exoribonuclease Pet127. Involved in the specific removal of group I introns in mitochondrial encoded transcripts.</text>
</comment>
<dbReference type="PANTHER" id="PTHR47447">
    <property type="entry name" value="OS03G0856100 PROTEIN"/>
    <property type="match status" value="1"/>
</dbReference>
<name>A0AAD6XJY1_9AGAR</name>
<evidence type="ECO:0000256" key="2">
    <source>
        <dbReference type="ARBA" id="ARBA00022737"/>
    </source>
</evidence>
<proteinExistence type="inferred from homology"/>
<feature type="compositionally biased region" description="Polar residues" evidence="5">
    <location>
        <begin position="48"/>
        <end position="63"/>
    </location>
</feature>
<dbReference type="NCBIfam" id="TIGR00756">
    <property type="entry name" value="PPR"/>
    <property type="match status" value="1"/>
</dbReference>
<dbReference type="Pfam" id="PF01535">
    <property type="entry name" value="PPR"/>
    <property type="match status" value="1"/>
</dbReference>
<comment type="subunit">
    <text evidence="4">Binds to mitochondrial small subunit 15S rRNA.</text>
</comment>
<evidence type="ECO:0000313" key="6">
    <source>
        <dbReference type="EMBL" id="KAJ7047694.1"/>
    </source>
</evidence>
<evidence type="ECO:0000256" key="5">
    <source>
        <dbReference type="SAM" id="MobiDB-lite"/>
    </source>
</evidence>
<dbReference type="PANTHER" id="PTHR47447:SF17">
    <property type="entry name" value="OS12G0638900 PROTEIN"/>
    <property type="match status" value="1"/>
</dbReference>
<dbReference type="InterPro" id="IPR002885">
    <property type="entry name" value="PPR_rpt"/>
</dbReference>
<dbReference type="EMBL" id="JARJCM010000001">
    <property type="protein sequence ID" value="KAJ7047694.1"/>
    <property type="molecule type" value="Genomic_DNA"/>
</dbReference>
<dbReference type="Gene3D" id="1.25.40.10">
    <property type="entry name" value="Tetratricopeptide repeat domain"/>
    <property type="match status" value="2"/>
</dbReference>
<dbReference type="InterPro" id="IPR011990">
    <property type="entry name" value="TPR-like_helical_dom_sf"/>
</dbReference>